<dbReference type="PANTHER" id="PTHR31080:SF15">
    <property type="entry name" value="INVERTASE"/>
    <property type="match status" value="1"/>
</dbReference>
<reference evidence="4" key="2">
    <citation type="submission" date="2021-01" db="UniProtKB">
        <authorList>
            <consortium name="EnsemblPlants"/>
        </authorList>
    </citation>
    <scope>IDENTIFICATION</scope>
</reference>
<dbReference type="Gramene" id="QL09p019265:mrna">
    <property type="protein sequence ID" value="QL09p019265:mrna:CDS:1"/>
    <property type="gene ID" value="QL09p019265"/>
</dbReference>
<keyword evidence="5" id="KW-1185">Reference proteome</keyword>
<dbReference type="Proteomes" id="UP000594261">
    <property type="component" value="Chromosome 9"/>
</dbReference>
<organism evidence="4 5">
    <name type="scientific">Quercus lobata</name>
    <name type="common">Valley oak</name>
    <dbReference type="NCBI Taxonomy" id="97700"/>
    <lineage>
        <taxon>Eukaryota</taxon>
        <taxon>Viridiplantae</taxon>
        <taxon>Streptophyta</taxon>
        <taxon>Embryophyta</taxon>
        <taxon>Tracheophyta</taxon>
        <taxon>Spermatophyta</taxon>
        <taxon>Magnoliopsida</taxon>
        <taxon>eudicotyledons</taxon>
        <taxon>Gunneridae</taxon>
        <taxon>Pentapetalae</taxon>
        <taxon>rosids</taxon>
        <taxon>fabids</taxon>
        <taxon>Fagales</taxon>
        <taxon>Fagaceae</taxon>
        <taxon>Quercus</taxon>
    </lineage>
</organism>
<evidence type="ECO:0000256" key="2">
    <source>
        <dbReference type="ARBA" id="ARBA00038471"/>
    </source>
</evidence>
<evidence type="ECO:0000259" key="3">
    <source>
        <dbReference type="SMART" id="SM00856"/>
    </source>
</evidence>
<accession>A0A7N2MJ86</accession>
<proteinExistence type="inferred from homology"/>
<dbReference type="SMART" id="SM00856">
    <property type="entry name" value="PMEI"/>
    <property type="match status" value="1"/>
</dbReference>
<dbReference type="OMA" id="KYEATAI"/>
<name>A0A7N2MJ86_QUELO</name>
<dbReference type="InParanoid" id="A0A7N2MJ86"/>
<feature type="domain" description="Pectinesterase inhibitor" evidence="3">
    <location>
        <begin position="1"/>
        <end position="104"/>
    </location>
</feature>
<evidence type="ECO:0000256" key="1">
    <source>
        <dbReference type="ARBA" id="ARBA00022729"/>
    </source>
</evidence>
<dbReference type="InterPro" id="IPR035513">
    <property type="entry name" value="Invertase/methylesterase_inhib"/>
</dbReference>
<keyword evidence="1" id="KW-0732">Signal</keyword>
<dbReference type="InterPro" id="IPR006501">
    <property type="entry name" value="Pectinesterase_inhib_dom"/>
</dbReference>
<comment type="similarity">
    <text evidence="2">Belongs to the PMEI family.</text>
</comment>
<dbReference type="SUPFAM" id="SSF101148">
    <property type="entry name" value="Plant invertase/pectin methylesterase inhibitor"/>
    <property type="match status" value="1"/>
</dbReference>
<dbReference type="EMBL" id="LRBV02000009">
    <property type="status" value="NOT_ANNOTATED_CDS"/>
    <property type="molecule type" value="Genomic_DNA"/>
</dbReference>
<evidence type="ECO:0000313" key="4">
    <source>
        <dbReference type="EnsemblPlants" id="QL09p019265:mrna:CDS:1"/>
    </source>
</evidence>
<dbReference type="CDD" id="cd15798">
    <property type="entry name" value="PMEI-like_3"/>
    <property type="match status" value="1"/>
</dbReference>
<dbReference type="GO" id="GO:0004857">
    <property type="term" value="F:enzyme inhibitor activity"/>
    <property type="evidence" value="ECO:0007669"/>
    <property type="project" value="InterPro"/>
</dbReference>
<dbReference type="PANTHER" id="PTHR31080">
    <property type="entry name" value="PECTINESTERASE INHIBITOR-LIKE"/>
    <property type="match status" value="1"/>
</dbReference>
<dbReference type="NCBIfam" id="TIGR01614">
    <property type="entry name" value="PME_inhib"/>
    <property type="match status" value="1"/>
</dbReference>
<dbReference type="AlphaFoldDB" id="A0A7N2MJ86"/>
<reference evidence="4 5" key="1">
    <citation type="journal article" date="2016" name="G3 (Bethesda)">
        <title>First Draft Assembly and Annotation of the Genome of a California Endemic Oak Quercus lobata Nee (Fagaceae).</title>
        <authorList>
            <person name="Sork V.L."/>
            <person name="Fitz-Gibbon S.T."/>
            <person name="Puiu D."/>
            <person name="Crepeau M."/>
            <person name="Gugger P.F."/>
            <person name="Sherman R."/>
            <person name="Stevens K."/>
            <person name="Langley C.H."/>
            <person name="Pellegrini M."/>
            <person name="Salzberg S.L."/>
        </authorList>
    </citation>
    <scope>NUCLEOTIDE SEQUENCE [LARGE SCALE GENOMIC DNA]</scope>
    <source>
        <strain evidence="4 5">cv. SW786</strain>
    </source>
</reference>
<dbReference type="EnsemblPlants" id="QL09p019265:mrna">
    <property type="protein sequence ID" value="QL09p019265:mrna:CDS:1"/>
    <property type="gene ID" value="QL09p019265"/>
</dbReference>
<dbReference type="Pfam" id="PF04043">
    <property type="entry name" value="PMEI"/>
    <property type="match status" value="1"/>
</dbReference>
<protein>
    <recommendedName>
        <fullName evidence="3">Pectinesterase inhibitor domain-containing protein</fullName>
    </recommendedName>
</protein>
<evidence type="ECO:0000313" key="5">
    <source>
        <dbReference type="Proteomes" id="UP000594261"/>
    </source>
</evidence>
<dbReference type="Gene3D" id="1.20.140.40">
    <property type="entry name" value="Invertase/pectin methylesterase inhibitor family protein"/>
    <property type="match status" value="1"/>
</dbReference>
<dbReference type="InterPro" id="IPR051955">
    <property type="entry name" value="PME_Inhibitor"/>
</dbReference>
<sequence length="110" mass="11611">MVSKVSKLAGLSSIEVAVIKDCIDNVKGSISELQDSLNEMGQLSGSDVAFRVASVKTWVSAALTDETTCTDGLSAKNVNNAMVKNTISEYILNLAQLTSNALALINGLKY</sequence>